<sequence>MQRIFSVRRRLVRHHHRGTVWQYPQAPPRHRLHALGKFYTRKSLIQGLNYCPCCYCCCGPGFEEGGEGNQHSRLLPLPFLSSLPGLLRRGGGTHLSWSFGTIGTKCFVFLRCFLRVLGSRNRFSHFLHSVARFVSSAEGIRKSMLQTRVYQD</sequence>
<proteinExistence type="predicted"/>
<accession>A0A2T7A1G2</accession>
<reference evidence="1 2" key="1">
    <citation type="submission" date="2017-04" db="EMBL/GenBank/DDBJ databases">
        <title>Draft genome sequence of Tuber borchii Vittad., a whitish edible truffle.</title>
        <authorList>
            <consortium name="DOE Joint Genome Institute"/>
            <person name="Murat C."/>
            <person name="Kuo A."/>
            <person name="Barry K.W."/>
            <person name="Clum A."/>
            <person name="Dockter R.B."/>
            <person name="Fauchery L."/>
            <person name="Iotti M."/>
            <person name="Kohler A."/>
            <person name="Labutti K."/>
            <person name="Lindquist E.A."/>
            <person name="Lipzen A."/>
            <person name="Ohm R.A."/>
            <person name="Wang M."/>
            <person name="Grigoriev I.V."/>
            <person name="Zambonelli A."/>
            <person name="Martin F.M."/>
        </authorList>
    </citation>
    <scope>NUCLEOTIDE SEQUENCE [LARGE SCALE GENOMIC DNA]</scope>
    <source>
        <strain evidence="1 2">Tbo3840</strain>
    </source>
</reference>
<evidence type="ECO:0000313" key="1">
    <source>
        <dbReference type="EMBL" id="PUU81580.1"/>
    </source>
</evidence>
<dbReference type="Proteomes" id="UP000244722">
    <property type="component" value="Unassembled WGS sequence"/>
</dbReference>
<dbReference type="AlphaFoldDB" id="A0A2T7A1G2"/>
<protein>
    <submittedName>
        <fullName evidence="1">Uncharacterized protein</fullName>
    </submittedName>
</protein>
<keyword evidence="2" id="KW-1185">Reference proteome</keyword>
<comment type="caution">
    <text evidence="1">The sequence shown here is derived from an EMBL/GenBank/DDBJ whole genome shotgun (WGS) entry which is preliminary data.</text>
</comment>
<organism evidence="1 2">
    <name type="scientific">Tuber borchii</name>
    <name type="common">White truffle</name>
    <dbReference type="NCBI Taxonomy" id="42251"/>
    <lineage>
        <taxon>Eukaryota</taxon>
        <taxon>Fungi</taxon>
        <taxon>Dikarya</taxon>
        <taxon>Ascomycota</taxon>
        <taxon>Pezizomycotina</taxon>
        <taxon>Pezizomycetes</taxon>
        <taxon>Pezizales</taxon>
        <taxon>Tuberaceae</taxon>
        <taxon>Tuber</taxon>
    </lineage>
</organism>
<name>A0A2T7A1G2_TUBBO</name>
<evidence type="ECO:0000313" key="2">
    <source>
        <dbReference type="Proteomes" id="UP000244722"/>
    </source>
</evidence>
<dbReference type="EMBL" id="NESQ01000043">
    <property type="protein sequence ID" value="PUU81580.1"/>
    <property type="molecule type" value="Genomic_DNA"/>
</dbReference>
<gene>
    <name evidence="1" type="ORF">B9Z19DRAFT_1076844</name>
</gene>